<dbReference type="GO" id="GO:0017136">
    <property type="term" value="F:histone deacetylase activity, NAD-dependent"/>
    <property type="evidence" value="ECO:0007669"/>
    <property type="project" value="TreeGrafter"/>
</dbReference>
<dbReference type="KEGG" id="sna:Snas_2614"/>
<evidence type="ECO:0000256" key="2">
    <source>
        <dbReference type="ARBA" id="ARBA00022679"/>
    </source>
</evidence>
<dbReference type="GO" id="GO:0070403">
    <property type="term" value="F:NAD+ binding"/>
    <property type="evidence" value="ECO:0007669"/>
    <property type="project" value="InterPro"/>
</dbReference>
<dbReference type="InterPro" id="IPR026590">
    <property type="entry name" value="Ssirtuin_cat_dom"/>
</dbReference>
<evidence type="ECO:0000259" key="5">
    <source>
        <dbReference type="PROSITE" id="PS50305"/>
    </source>
</evidence>
<keyword evidence="4" id="KW-0479">Metal-binding</keyword>
<name>D3Q6B8_STANL</name>
<proteinExistence type="predicted"/>
<dbReference type="SUPFAM" id="SSF52467">
    <property type="entry name" value="DHS-like NAD/FAD-binding domain"/>
    <property type="match status" value="1"/>
</dbReference>
<keyword evidence="3" id="KW-0520">NAD</keyword>
<dbReference type="Pfam" id="PF02146">
    <property type="entry name" value="SIR2"/>
    <property type="match status" value="1"/>
</dbReference>
<evidence type="ECO:0000313" key="6">
    <source>
        <dbReference type="EMBL" id="ADD42293.1"/>
    </source>
</evidence>
<accession>D3Q6B8</accession>
<keyword evidence="4" id="KW-0862">Zinc</keyword>
<dbReference type="Gene3D" id="3.40.50.1220">
    <property type="entry name" value="TPP-binding domain"/>
    <property type="match status" value="1"/>
</dbReference>
<dbReference type="InterPro" id="IPR029035">
    <property type="entry name" value="DHS-like_NAD/FAD-binding_dom"/>
</dbReference>
<dbReference type="EMBL" id="CP001778">
    <property type="protein sequence ID" value="ADD42293.1"/>
    <property type="molecule type" value="Genomic_DNA"/>
</dbReference>
<dbReference type="AlphaFoldDB" id="D3Q6B8"/>
<feature type="active site" description="Proton acceptor" evidence="4">
    <location>
        <position position="121"/>
    </location>
</feature>
<evidence type="ECO:0000313" key="7">
    <source>
        <dbReference type="Proteomes" id="UP000000844"/>
    </source>
</evidence>
<gene>
    <name evidence="6" type="ordered locus">Snas_2614</name>
</gene>
<dbReference type="InterPro" id="IPR026591">
    <property type="entry name" value="Sirtuin_cat_small_dom_sf"/>
</dbReference>
<dbReference type="HOGENOM" id="CLU_023643_3_0_11"/>
<dbReference type="Gene3D" id="3.30.1600.10">
    <property type="entry name" value="SIR2/SIRT2 'Small Domain"/>
    <property type="match status" value="1"/>
</dbReference>
<feature type="binding site" evidence="4">
    <location>
        <position position="157"/>
    </location>
    <ligand>
        <name>Zn(2+)</name>
        <dbReference type="ChEBI" id="CHEBI:29105"/>
    </ligand>
</feature>
<feature type="binding site" evidence="4">
    <location>
        <position position="132"/>
    </location>
    <ligand>
        <name>Zn(2+)</name>
        <dbReference type="ChEBI" id="CHEBI:29105"/>
    </ligand>
</feature>
<dbReference type="PROSITE" id="PS50305">
    <property type="entry name" value="SIRTUIN"/>
    <property type="match status" value="1"/>
</dbReference>
<dbReference type="Proteomes" id="UP000000844">
    <property type="component" value="Chromosome"/>
</dbReference>
<dbReference type="eggNOG" id="COG0846">
    <property type="taxonomic scope" value="Bacteria"/>
</dbReference>
<sequence length="248" mass="26733">MDVNRVRDWIDAADTVTVLTGAGVSTESGIPDYRGPNGAWTKDPDSAKYVDIDYYVRDPAIRRRAWIRRREHEAWTVEPNPAHHALVTLEARGKLTKLITQNIDGLHQKAGQTPTNVLEIHGNIFGVECLGCDATTTMRATLDRVAAGEDDPACLSCGGILKSSTIFFGQQLKTDVLYAAAESAQSCDLFLSVGTSLTVHPAAGLVDIALQSGARLVICNAEPTPYDHRADAVLTDPIGQTLPAILNN</sequence>
<protein>
    <recommendedName>
        <fullName evidence="1">protein acetyllysine N-acetyltransferase</fullName>
        <ecNumber evidence="1">2.3.1.286</ecNumber>
    </recommendedName>
</protein>
<dbReference type="OrthoDB" id="9800582at2"/>
<dbReference type="PANTHER" id="PTHR11085">
    <property type="entry name" value="NAD-DEPENDENT PROTEIN DEACYLASE SIRTUIN-5, MITOCHONDRIAL-RELATED"/>
    <property type="match status" value="1"/>
</dbReference>
<evidence type="ECO:0000256" key="4">
    <source>
        <dbReference type="PROSITE-ProRule" id="PRU00236"/>
    </source>
</evidence>
<dbReference type="EC" id="2.3.1.286" evidence="1"/>
<dbReference type="RefSeq" id="WP_013017864.1">
    <property type="nucleotide sequence ID" value="NC_013947.1"/>
</dbReference>
<dbReference type="InterPro" id="IPR050134">
    <property type="entry name" value="NAD-dep_sirtuin_deacylases"/>
</dbReference>
<feature type="binding site" evidence="4">
    <location>
        <position position="154"/>
    </location>
    <ligand>
        <name>Zn(2+)</name>
        <dbReference type="ChEBI" id="CHEBI:29105"/>
    </ligand>
</feature>
<dbReference type="GO" id="GO:0046872">
    <property type="term" value="F:metal ion binding"/>
    <property type="evidence" value="ECO:0007669"/>
    <property type="project" value="UniProtKB-KW"/>
</dbReference>
<dbReference type="PANTHER" id="PTHR11085:SF4">
    <property type="entry name" value="NAD-DEPENDENT PROTEIN DEACYLASE"/>
    <property type="match status" value="1"/>
</dbReference>
<keyword evidence="7" id="KW-1185">Reference proteome</keyword>
<evidence type="ECO:0000256" key="3">
    <source>
        <dbReference type="ARBA" id="ARBA00023027"/>
    </source>
</evidence>
<organism evidence="6 7">
    <name type="scientific">Stackebrandtia nassauensis (strain DSM 44728 / CIP 108903 / NRRL B-16338 / NBRC 102104 / LLR-40K-21)</name>
    <dbReference type="NCBI Taxonomy" id="446470"/>
    <lineage>
        <taxon>Bacteria</taxon>
        <taxon>Bacillati</taxon>
        <taxon>Actinomycetota</taxon>
        <taxon>Actinomycetes</taxon>
        <taxon>Glycomycetales</taxon>
        <taxon>Glycomycetaceae</taxon>
        <taxon>Stackebrandtia</taxon>
    </lineage>
</organism>
<reference evidence="6 7" key="1">
    <citation type="journal article" date="2009" name="Stand. Genomic Sci.">
        <title>Complete genome sequence of Stackebrandtia nassauensis type strain (LLR-40K-21).</title>
        <authorList>
            <person name="Munk C."/>
            <person name="Lapidus A."/>
            <person name="Copeland A."/>
            <person name="Jando M."/>
            <person name="Mayilraj S."/>
            <person name="Glavina Del Rio T."/>
            <person name="Nolan M."/>
            <person name="Chen F."/>
            <person name="Lucas S."/>
            <person name="Tice H."/>
            <person name="Cheng J.F."/>
            <person name="Han C."/>
            <person name="Detter J.C."/>
            <person name="Bruce D."/>
            <person name="Goodwin L."/>
            <person name="Chain P."/>
            <person name="Pitluck S."/>
            <person name="Goker M."/>
            <person name="Ovchinikova G."/>
            <person name="Pati A."/>
            <person name="Ivanova N."/>
            <person name="Mavromatis K."/>
            <person name="Chen A."/>
            <person name="Palaniappan K."/>
            <person name="Land M."/>
            <person name="Hauser L."/>
            <person name="Chang Y.J."/>
            <person name="Jeffries C.D."/>
            <person name="Bristow J."/>
            <person name="Eisen J.A."/>
            <person name="Markowitz V."/>
            <person name="Hugenholtz P."/>
            <person name="Kyrpides N.C."/>
            <person name="Klenk H.P."/>
        </authorList>
    </citation>
    <scope>NUCLEOTIDE SEQUENCE [LARGE SCALE GENOMIC DNA]</scope>
    <source>
        <strain evidence="7">DSM 44728 / CIP 108903 / NRRL B-16338 / NBRC 102104 / LLR-40K-21</strain>
    </source>
</reference>
<dbReference type="CDD" id="cd01407">
    <property type="entry name" value="SIR2-fam"/>
    <property type="match status" value="1"/>
</dbReference>
<dbReference type="STRING" id="446470.Snas_2614"/>
<keyword evidence="2" id="KW-0808">Transferase</keyword>
<feature type="binding site" evidence="4">
    <location>
        <position position="129"/>
    </location>
    <ligand>
        <name>Zn(2+)</name>
        <dbReference type="ChEBI" id="CHEBI:29105"/>
    </ligand>
</feature>
<evidence type="ECO:0000256" key="1">
    <source>
        <dbReference type="ARBA" id="ARBA00012928"/>
    </source>
</evidence>
<feature type="domain" description="Deacetylase sirtuin-type" evidence="5">
    <location>
        <begin position="1"/>
        <end position="248"/>
    </location>
</feature>
<dbReference type="InterPro" id="IPR003000">
    <property type="entry name" value="Sirtuin"/>
</dbReference>